<dbReference type="EMBL" id="BSER01000007">
    <property type="protein sequence ID" value="GLJ95020.1"/>
    <property type="molecule type" value="Genomic_DNA"/>
</dbReference>
<keyword evidence="2" id="KW-0201">Cytochrome c-type biogenesis</keyword>
<comment type="subcellular location">
    <subcellularLocation>
        <location evidence="1">Cell envelope</location>
    </subcellularLocation>
</comment>
<reference evidence="8" key="1">
    <citation type="journal article" date="2014" name="Int. J. Syst. Evol. Microbiol.">
        <title>Complete genome sequence of Corynebacterium casei LMG S-19264T (=DSM 44701T), isolated from a smear-ripened cheese.</title>
        <authorList>
            <consortium name="US DOE Joint Genome Institute (JGI-PGF)"/>
            <person name="Walter F."/>
            <person name="Albersmeier A."/>
            <person name="Kalinowski J."/>
            <person name="Ruckert C."/>
        </authorList>
    </citation>
    <scope>NUCLEOTIDE SEQUENCE</scope>
    <source>
        <strain evidence="8">VKM Ac-1940</strain>
    </source>
</reference>
<keyword evidence="5" id="KW-0676">Redox-active center</keyword>
<keyword evidence="9" id="KW-1185">Reference proteome</keyword>
<dbReference type="InterPro" id="IPR013740">
    <property type="entry name" value="Redoxin"/>
</dbReference>
<protein>
    <submittedName>
        <fullName evidence="8">Thiol-disulfide isomerase</fullName>
    </submittedName>
</protein>
<dbReference type="PANTHER" id="PTHR42852:SF6">
    <property type="entry name" value="THIOL:DISULFIDE INTERCHANGE PROTEIN DSBE"/>
    <property type="match status" value="1"/>
</dbReference>
<keyword evidence="6" id="KW-0732">Signal</keyword>
<dbReference type="AlphaFoldDB" id="A0A9W6HLX1"/>
<dbReference type="CDD" id="cd02966">
    <property type="entry name" value="TlpA_like_family"/>
    <property type="match status" value="1"/>
</dbReference>
<feature type="chain" id="PRO_5040725347" evidence="6">
    <location>
        <begin position="40"/>
        <end position="219"/>
    </location>
</feature>
<proteinExistence type="predicted"/>
<evidence type="ECO:0000256" key="3">
    <source>
        <dbReference type="ARBA" id="ARBA00022968"/>
    </source>
</evidence>
<dbReference type="GO" id="GO:0030313">
    <property type="term" value="C:cell envelope"/>
    <property type="evidence" value="ECO:0007669"/>
    <property type="project" value="UniProtKB-SubCell"/>
</dbReference>
<dbReference type="SUPFAM" id="SSF52833">
    <property type="entry name" value="Thioredoxin-like"/>
    <property type="match status" value="1"/>
</dbReference>
<dbReference type="GO" id="GO:0016853">
    <property type="term" value="F:isomerase activity"/>
    <property type="evidence" value="ECO:0007669"/>
    <property type="project" value="UniProtKB-KW"/>
</dbReference>
<dbReference type="InterPro" id="IPR050553">
    <property type="entry name" value="Thioredoxin_ResA/DsbE_sf"/>
</dbReference>
<gene>
    <name evidence="8" type="ORF">GCM10017591_10820</name>
</gene>
<evidence type="ECO:0000259" key="7">
    <source>
        <dbReference type="PROSITE" id="PS51352"/>
    </source>
</evidence>
<evidence type="ECO:0000256" key="5">
    <source>
        <dbReference type="ARBA" id="ARBA00023284"/>
    </source>
</evidence>
<comment type="caution">
    <text evidence="8">The sequence shown here is derived from an EMBL/GenBank/DDBJ whole genome shotgun (WGS) entry which is preliminary data.</text>
</comment>
<evidence type="ECO:0000256" key="2">
    <source>
        <dbReference type="ARBA" id="ARBA00022748"/>
    </source>
</evidence>
<dbReference type="Pfam" id="PF08534">
    <property type="entry name" value="Redoxin"/>
    <property type="match status" value="1"/>
</dbReference>
<dbReference type="GO" id="GO:0016491">
    <property type="term" value="F:oxidoreductase activity"/>
    <property type="evidence" value="ECO:0007669"/>
    <property type="project" value="InterPro"/>
</dbReference>
<keyword evidence="8" id="KW-0413">Isomerase</keyword>
<dbReference type="Gene3D" id="3.40.30.10">
    <property type="entry name" value="Glutaredoxin"/>
    <property type="match status" value="1"/>
</dbReference>
<feature type="signal peptide" evidence="6">
    <location>
        <begin position="1"/>
        <end position="39"/>
    </location>
</feature>
<feature type="domain" description="Thioredoxin" evidence="7">
    <location>
        <begin position="72"/>
        <end position="216"/>
    </location>
</feature>
<dbReference type="InterPro" id="IPR017937">
    <property type="entry name" value="Thioredoxin_CS"/>
</dbReference>
<sequence>MTDRPVRTTWGRLGRRGASRGARAAVASVAALALSLGLAACTSANDGLIDSYRQGSNKGFISGDGRVQEIPADQRGAAVAFTGKAVDGSTVTNADYADRVLVLNFWYAGCGPCRAEAPVLESTAQAVAANGATFLGVNIYDGPEQATAFEQSYGITYPSLLAKEDADLRLAFASWTPLQSVPITLVLDRQGRVAARFIGQVESESVLRTVVDDVAAEAS</sequence>
<accession>A0A9W6HLX1</accession>
<dbReference type="Proteomes" id="UP001142291">
    <property type="component" value="Unassembled WGS sequence"/>
</dbReference>
<dbReference type="PROSITE" id="PS51352">
    <property type="entry name" value="THIOREDOXIN_2"/>
    <property type="match status" value="1"/>
</dbReference>
<keyword evidence="3" id="KW-0735">Signal-anchor</keyword>
<keyword evidence="3" id="KW-0812">Transmembrane</keyword>
<organism evidence="8 9">
    <name type="scientific">Microbacterium dextranolyticum</name>
    <dbReference type="NCBI Taxonomy" id="36806"/>
    <lineage>
        <taxon>Bacteria</taxon>
        <taxon>Bacillati</taxon>
        <taxon>Actinomycetota</taxon>
        <taxon>Actinomycetes</taxon>
        <taxon>Micrococcales</taxon>
        <taxon>Microbacteriaceae</taxon>
        <taxon>Microbacterium</taxon>
    </lineage>
</organism>
<dbReference type="PROSITE" id="PS00194">
    <property type="entry name" value="THIOREDOXIN_1"/>
    <property type="match status" value="1"/>
</dbReference>
<evidence type="ECO:0000256" key="6">
    <source>
        <dbReference type="SAM" id="SignalP"/>
    </source>
</evidence>
<evidence type="ECO:0000256" key="4">
    <source>
        <dbReference type="ARBA" id="ARBA00023157"/>
    </source>
</evidence>
<evidence type="ECO:0000256" key="1">
    <source>
        <dbReference type="ARBA" id="ARBA00004196"/>
    </source>
</evidence>
<dbReference type="PANTHER" id="PTHR42852">
    <property type="entry name" value="THIOL:DISULFIDE INTERCHANGE PROTEIN DSBE"/>
    <property type="match status" value="1"/>
</dbReference>
<dbReference type="GO" id="GO:0017004">
    <property type="term" value="P:cytochrome complex assembly"/>
    <property type="evidence" value="ECO:0007669"/>
    <property type="project" value="UniProtKB-KW"/>
</dbReference>
<evidence type="ECO:0000313" key="9">
    <source>
        <dbReference type="Proteomes" id="UP001142291"/>
    </source>
</evidence>
<evidence type="ECO:0000313" key="8">
    <source>
        <dbReference type="EMBL" id="GLJ95020.1"/>
    </source>
</evidence>
<dbReference type="InterPro" id="IPR013766">
    <property type="entry name" value="Thioredoxin_domain"/>
</dbReference>
<dbReference type="InterPro" id="IPR036249">
    <property type="entry name" value="Thioredoxin-like_sf"/>
</dbReference>
<keyword evidence="4" id="KW-1015">Disulfide bond</keyword>
<name>A0A9W6HLX1_9MICO</name>
<dbReference type="RefSeq" id="WP_204964474.1">
    <property type="nucleotide sequence ID" value="NZ_BAAAUR010000004.1"/>
</dbReference>
<reference evidence="8" key="2">
    <citation type="submission" date="2023-01" db="EMBL/GenBank/DDBJ databases">
        <authorList>
            <person name="Sun Q."/>
            <person name="Evtushenko L."/>
        </authorList>
    </citation>
    <scope>NUCLEOTIDE SEQUENCE</scope>
    <source>
        <strain evidence="8">VKM Ac-1940</strain>
    </source>
</reference>